<evidence type="ECO:0008006" key="11">
    <source>
        <dbReference type="Google" id="ProtNLM"/>
    </source>
</evidence>
<dbReference type="Pfam" id="PF08620">
    <property type="entry name" value="RPAP1_C"/>
    <property type="match status" value="1"/>
</dbReference>
<dbReference type="PANTHER" id="PTHR21483:SF18">
    <property type="entry name" value="RNA POLYMERASE II-ASSOCIATED PROTEIN 1"/>
    <property type="match status" value="1"/>
</dbReference>
<keyword evidence="3" id="KW-0804">Transcription</keyword>
<dbReference type="PANTHER" id="PTHR21483">
    <property type="entry name" value="RNA POLYMERASE II-ASSOCIATED PROTEIN 1"/>
    <property type="match status" value="1"/>
</dbReference>
<dbReference type="OrthoDB" id="348201at2759"/>
<evidence type="ECO:0000256" key="2">
    <source>
        <dbReference type="ARBA" id="ARBA00009953"/>
    </source>
</evidence>
<feature type="compositionally biased region" description="Polar residues" evidence="5">
    <location>
        <begin position="19"/>
        <end position="28"/>
    </location>
</feature>
<reference evidence="9 10" key="1">
    <citation type="journal article" date="2016" name="Mol. Biol. Evol.">
        <title>Comparative Genomics of Early-Diverging Mushroom-Forming Fungi Provides Insights into the Origins of Lignocellulose Decay Capabilities.</title>
        <authorList>
            <person name="Nagy L.G."/>
            <person name="Riley R."/>
            <person name="Tritt A."/>
            <person name="Adam C."/>
            <person name="Daum C."/>
            <person name="Floudas D."/>
            <person name="Sun H."/>
            <person name="Yadav J.S."/>
            <person name="Pangilinan J."/>
            <person name="Larsson K.H."/>
            <person name="Matsuura K."/>
            <person name="Barry K."/>
            <person name="Labutti K."/>
            <person name="Kuo R."/>
            <person name="Ohm R.A."/>
            <person name="Bhattacharya S.S."/>
            <person name="Shirouzu T."/>
            <person name="Yoshinaga Y."/>
            <person name="Martin F.M."/>
            <person name="Grigoriev I.V."/>
            <person name="Hibbett D.S."/>
        </authorList>
    </citation>
    <scope>NUCLEOTIDE SEQUENCE [LARGE SCALE GENOMIC DNA]</scope>
    <source>
        <strain evidence="9 10">HHB14362 ss-1</strain>
    </source>
</reference>
<evidence type="ECO:0000313" key="10">
    <source>
        <dbReference type="Proteomes" id="UP000076761"/>
    </source>
</evidence>
<feature type="compositionally biased region" description="Basic and acidic residues" evidence="5">
    <location>
        <begin position="129"/>
        <end position="179"/>
    </location>
</feature>
<feature type="compositionally biased region" description="Basic and acidic residues" evidence="5">
    <location>
        <begin position="36"/>
        <end position="62"/>
    </location>
</feature>
<protein>
    <recommendedName>
        <fullName evidence="11">RNA polymerase II-associated protein 1 C-terminal domain-containing protein</fullName>
    </recommendedName>
</protein>
<organism evidence="9 10">
    <name type="scientific">Neolentinus lepideus HHB14362 ss-1</name>
    <dbReference type="NCBI Taxonomy" id="1314782"/>
    <lineage>
        <taxon>Eukaryota</taxon>
        <taxon>Fungi</taxon>
        <taxon>Dikarya</taxon>
        <taxon>Basidiomycota</taxon>
        <taxon>Agaricomycotina</taxon>
        <taxon>Agaricomycetes</taxon>
        <taxon>Gloeophyllales</taxon>
        <taxon>Gloeophyllaceae</taxon>
        <taxon>Neolentinus</taxon>
    </lineage>
</organism>
<feature type="domain" description="RPAP1 N-terminal" evidence="7">
    <location>
        <begin position="93"/>
        <end position="136"/>
    </location>
</feature>
<evidence type="ECO:0000256" key="5">
    <source>
        <dbReference type="SAM" id="MobiDB-lite"/>
    </source>
</evidence>
<feature type="region of interest" description="Disordered" evidence="5">
    <location>
        <begin position="464"/>
        <end position="486"/>
    </location>
</feature>
<accession>A0A165NG32</accession>
<feature type="region of interest" description="Disordered" evidence="5">
    <location>
        <begin position="129"/>
        <end position="207"/>
    </location>
</feature>
<comment type="similarity">
    <text evidence="2">Belongs to the RPAP1 family.</text>
</comment>
<feature type="region of interest" description="Disordered" evidence="5">
    <location>
        <begin position="1"/>
        <end position="62"/>
    </location>
</feature>
<proteinExistence type="inferred from homology"/>
<dbReference type="STRING" id="1314782.A0A165NG32"/>
<comment type="subcellular location">
    <subcellularLocation>
        <location evidence="1">Nucleus</location>
    </subcellularLocation>
</comment>
<sequence length="1334" mass="147925">MDRNQHIIGSVIERKPGVSASTPTTRGPTRNGFPTVEHRSKSAFARGREEASRKGGKERVREVPVIQTTPNEIVAPRRSILNGVTGEEDWRRQVSEENQRRVEDMSQEELEQERREILERFGTGVGDILRKAKDAREKTERESSEKSAAVSEDKISTKPEEMENEVVHEDARRHADGLRDMANSPFSPLSPRSALLRSSTRPPSRTDRKLRFAELMPEDVHVYQSAPPSPKRTPLALMAPSASDREDKSIISLGLWKGAASTSANHKLPKDSSPVALQSNGTDQITELEEGTPEDIRRRFFPNMPADDPSLAWITSRPSNDPMSPSPLRFDLTGTPVPASLSTSLPTHLGLHHHAEGTHAGYTIDDIFLLSRSTMPAQRATMLDVLARIAKRLGKARKSKISDEGMEELKGKEEDLRKRILAAGIEAMGQQGSVGIMAVDVLWECIVGWDQELVDIEGVEFVESKPPGPVADESNDAKKPTTGRDPISTLPVDYLLSQISEALSTGALPETSLAQLLDILHRLAQYSNAYATAIVTETKLLSSVVSEFLLTPIPPASTSPLPNPLAIQLLSTLALASRSNAITAANYADALLRFVVTLPPESPYSQSLATTLLASTLEFYTVLASYGLYASIATIAAEHFHSLGNYVLSKCTSKRLMSAWPNLLAAWIVCATDPHQTTPSHEILWSQVAGWGWGEEILDLRAKLDEDGYQEVWAAVWNTVAAWLEGARVNGIKGGEEERMKIIERIADDFVNGMEATVVSQSIENMQHLLPQLASIDNSLETSEAEILVGLTEISKEVKVLMAVLRLWLSCTLPLSDDPPASPPFLLPFKQISSVAAHLTRHPIWSCLHSQTTALPSYSTAYLRPLSSFLSLYLRLSRRLPGTTPDLWLAQACTVIQRVLPGDEDFAQRTLEQMMCVVTPNFIAQAGWNVSNAVWENGAMDIITPFYVHSVRPQLDEEEERYGDVGPLILTPQSIAFAATQRAPSLSTLRSRLGRDFGVPLPRDWSYTPLDHLLRSGTSPIFKALPSKWSASETDVTRSVLLLGKTVREVLRAHGLGSEFAMTREETVFGCMKVFMLEHGQDQESDSLQDEVFRDSAVGSFMVDLLTPFSWANVSSAFNAPSSQDLEQVSRRFLGPSTPFYQFYTDFLGLYDSISFSHPLFARLLLPPLSMRYPVDYRKLLWDDFHHTLRTIRTPVEDVLTDDMVQYLYPVESDKAVVAAYLGALVKSGTTHSFLRFVAVHHIAAHIWKDLQPGGGSMDEERTEKLIKAVVTQGDLNTVKEVVLYKQVLGQKEINAEGLLLPPQCYKQSGAWKEERLHQVERWGLKERLQGLLA</sequence>
<dbReference type="Pfam" id="PF08621">
    <property type="entry name" value="RPAP1_N"/>
    <property type="match status" value="1"/>
</dbReference>
<evidence type="ECO:0000256" key="3">
    <source>
        <dbReference type="ARBA" id="ARBA00023163"/>
    </source>
</evidence>
<dbReference type="Pfam" id="PF25766">
    <property type="entry name" value="TPR_RPAP1"/>
    <property type="match status" value="1"/>
</dbReference>
<feature type="domain" description="RPAP1/MINIYO-like TPR repeats" evidence="8">
    <location>
        <begin position="1138"/>
        <end position="1247"/>
    </location>
</feature>
<feature type="region of interest" description="Disordered" evidence="5">
    <location>
        <begin position="86"/>
        <end position="112"/>
    </location>
</feature>
<evidence type="ECO:0000259" key="6">
    <source>
        <dbReference type="Pfam" id="PF08620"/>
    </source>
</evidence>
<feature type="compositionally biased region" description="Low complexity" evidence="5">
    <location>
        <begin position="184"/>
        <end position="203"/>
    </location>
</feature>
<evidence type="ECO:0000259" key="7">
    <source>
        <dbReference type="Pfam" id="PF08621"/>
    </source>
</evidence>
<feature type="domain" description="RPAP1 C-terminal" evidence="6">
    <location>
        <begin position="328"/>
        <end position="393"/>
    </location>
</feature>
<name>A0A165NG32_9AGAM</name>
<dbReference type="GO" id="GO:0006366">
    <property type="term" value="P:transcription by RNA polymerase II"/>
    <property type="evidence" value="ECO:0007669"/>
    <property type="project" value="InterPro"/>
</dbReference>
<dbReference type="InterPro" id="IPR057989">
    <property type="entry name" value="TPR_RPAP1/MINIYO-like"/>
</dbReference>
<dbReference type="InterPro" id="IPR013930">
    <property type="entry name" value="RPAP1_N"/>
</dbReference>
<evidence type="ECO:0000256" key="4">
    <source>
        <dbReference type="ARBA" id="ARBA00023242"/>
    </source>
</evidence>
<gene>
    <name evidence="9" type="ORF">NEOLEDRAFT_1245723</name>
</gene>
<dbReference type="InParanoid" id="A0A165NG32"/>
<evidence type="ECO:0000259" key="8">
    <source>
        <dbReference type="Pfam" id="PF25766"/>
    </source>
</evidence>
<dbReference type="EMBL" id="KV425637">
    <property type="protein sequence ID" value="KZT19594.1"/>
    <property type="molecule type" value="Genomic_DNA"/>
</dbReference>
<evidence type="ECO:0000256" key="1">
    <source>
        <dbReference type="ARBA" id="ARBA00004123"/>
    </source>
</evidence>
<evidence type="ECO:0000313" key="9">
    <source>
        <dbReference type="EMBL" id="KZT19594.1"/>
    </source>
</evidence>
<feature type="compositionally biased region" description="Basic and acidic residues" evidence="5">
    <location>
        <begin position="88"/>
        <end position="104"/>
    </location>
</feature>
<dbReference type="InterPro" id="IPR039913">
    <property type="entry name" value="RPAP1/Rba50"/>
</dbReference>
<keyword evidence="10" id="KW-1185">Reference proteome</keyword>
<dbReference type="Proteomes" id="UP000076761">
    <property type="component" value="Unassembled WGS sequence"/>
</dbReference>
<dbReference type="InterPro" id="IPR013929">
    <property type="entry name" value="RPAP1_C"/>
</dbReference>
<keyword evidence="4" id="KW-0539">Nucleus</keyword>